<feature type="non-terminal residue" evidence="4">
    <location>
        <position position="1"/>
    </location>
</feature>
<dbReference type="Proteomes" id="UP000533954">
    <property type="component" value="Unassembled WGS sequence"/>
</dbReference>
<evidence type="ECO:0000259" key="3">
    <source>
        <dbReference type="Pfam" id="PF14988"/>
    </source>
</evidence>
<dbReference type="InterPro" id="IPR032777">
    <property type="entry name" value="DUF4515"/>
</dbReference>
<proteinExistence type="predicted"/>
<dbReference type="OrthoDB" id="2129492at2759"/>
<comment type="caution">
    <text evidence="4">The sequence shown here is derived from an EMBL/GenBank/DDBJ whole genome shotgun (WGS) entry which is preliminary data.</text>
</comment>
<evidence type="ECO:0000256" key="1">
    <source>
        <dbReference type="ARBA" id="ARBA00023054"/>
    </source>
</evidence>
<evidence type="ECO:0000313" key="4">
    <source>
        <dbReference type="EMBL" id="NXA43520.1"/>
    </source>
</evidence>
<sequence>MASKKKKLKKDIVGAGTNKEGLRTKNAEISKGRSHPEALVRERKQYLQKEYNTLSEHMNTYMGRMEHFLHENDILEKEAQQNQEESNAYLSYITKYSQKCQNMIITLNTQNHTDLSQIKKQKENLISQYAEKEKEVRNYLMDMEAKYSLMNKEVEDLRPFKDLQLEQMNKIKDLEKELLVTKIQHSEQMHKIKSRFLQAKAACEAECQQRIQFLTKKAEEAAVQSLIQHAKQIKAENWHLRQELLNLIQCSHILKAIRLQLKEQQQQLLQENQYSQDMARMRRWYHHEVHSANR</sequence>
<name>A0A7K7VQ49_EUDEL</name>
<reference evidence="4 5" key="1">
    <citation type="submission" date="2019-09" db="EMBL/GenBank/DDBJ databases">
        <title>Bird 10,000 Genomes (B10K) Project - Family phase.</title>
        <authorList>
            <person name="Zhang G."/>
        </authorList>
    </citation>
    <scope>NUCLEOTIDE SEQUENCE [LARGE SCALE GENOMIC DNA]</scope>
    <source>
        <strain evidence="4">B10K-LSUMZ-16893</strain>
    </source>
</reference>
<dbReference type="PANTHER" id="PTHR14845">
    <property type="entry name" value="COILED-COIL DOMAIN-CONTAINING 166"/>
    <property type="match status" value="1"/>
</dbReference>
<feature type="non-terminal residue" evidence="4">
    <location>
        <position position="294"/>
    </location>
</feature>
<evidence type="ECO:0000256" key="2">
    <source>
        <dbReference type="SAM" id="Coils"/>
    </source>
</evidence>
<gene>
    <name evidence="4" type="primary">Ccdc166</name>
    <name evidence="4" type="ORF">EUDELE_R15047</name>
</gene>
<dbReference type="AlphaFoldDB" id="A0A7K7VQ49"/>
<keyword evidence="5" id="KW-1185">Reference proteome</keyword>
<dbReference type="EMBL" id="VZSX01000287">
    <property type="protein sequence ID" value="NXA43520.1"/>
    <property type="molecule type" value="Genomic_DNA"/>
</dbReference>
<feature type="domain" description="DUF4515" evidence="3">
    <location>
        <begin position="85"/>
        <end position="276"/>
    </location>
</feature>
<keyword evidence="1 2" id="KW-0175">Coiled coil</keyword>
<evidence type="ECO:0000313" key="5">
    <source>
        <dbReference type="Proteomes" id="UP000533954"/>
    </source>
</evidence>
<dbReference type="PANTHER" id="PTHR14845:SF0">
    <property type="entry name" value="DUF4515 DOMAIN-CONTAINING PROTEIN"/>
    <property type="match status" value="1"/>
</dbReference>
<dbReference type="Pfam" id="PF14988">
    <property type="entry name" value="DUF4515"/>
    <property type="match status" value="1"/>
</dbReference>
<organism evidence="4 5">
    <name type="scientific">Eudromia elegans</name>
    <name type="common">Elegant crested-tinamou</name>
    <dbReference type="NCBI Taxonomy" id="8805"/>
    <lineage>
        <taxon>Eukaryota</taxon>
        <taxon>Metazoa</taxon>
        <taxon>Chordata</taxon>
        <taxon>Craniata</taxon>
        <taxon>Vertebrata</taxon>
        <taxon>Euteleostomi</taxon>
        <taxon>Archelosauria</taxon>
        <taxon>Archosauria</taxon>
        <taxon>Dinosauria</taxon>
        <taxon>Saurischia</taxon>
        <taxon>Theropoda</taxon>
        <taxon>Coelurosauria</taxon>
        <taxon>Aves</taxon>
        <taxon>Palaeognathae</taxon>
        <taxon>Tinamiformes</taxon>
        <taxon>Tinamidae</taxon>
        <taxon>Eudromia</taxon>
    </lineage>
</organism>
<protein>
    <submittedName>
        <fullName evidence="4">CC166 protein</fullName>
    </submittedName>
</protein>
<feature type="coiled-coil region" evidence="2">
    <location>
        <begin position="115"/>
        <end position="142"/>
    </location>
</feature>
<accession>A0A7K7VQ49</accession>